<sequence length="387" mass="42439">MASKGKAVAGASGVTVAASSGARCRHYSGLRERFRIGEEYEIIDAKESDSILVNKPGCLILSVDHLEAGFRLPLPEVAKALLNTWGVSPIQLTPNTWRYICIFGVVCKLKGIRGSADVFRAHFKLSASRASGADVYYAKHRTDRMHIGLSSKYSNNKGWMDRLLFVRHQSGAEWGFPTVMRSARKDSFPKLIQDEAKASDKLLRAAAAELEAGRDQEVNEDFAEQIPVTAHRVFESDDVAAVVRVPSAVRVSTAVTTALTAPSPATKRPAEARASEKGPERIRLKKKATKEVVPAGIRASLVEGEGASRPSASAKKRPVLFEESAEEEEQLRARKRKKAVQATPPRDEEGVEEEEKVQLLLHRRRRAVQSADEGVPRVASTERPEVA</sequence>
<reference evidence="3" key="1">
    <citation type="submission" date="2017-07" db="EMBL/GenBank/DDBJ databases">
        <title>Taro Niue Genome Assembly and Annotation.</title>
        <authorList>
            <person name="Atibalentja N."/>
            <person name="Keating K."/>
            <person name="Fields C.J."/>
        </authorList>
    </citation>
    <scope>NUCLEOTIDE SEQUENCE</scope>
    <source>
        <strain evidence="3">Niue_2</strain>
        <tissue evidence="3">Leaf</tissue>
    </source>
</reference>
<comment type="caution">
    <text evidence="3">The sequence shown here is derived from an EMBL/GenBank/DDBJ whole genome shotgun (WGS) entry which is preliminary data.</text>
</comment>
<organism evidence="3 4">
    <name type="scientific">Colocasia esculenta</name>
    <name type="common">Wild taro</name>
    <name type="synonym">Arum esculentum</name>
    <dbReference type="NCBI Taxonomy" id="4460"/>
    <lineage>
        <taxon>Eukaryota</taxon>
        <taxon>Viridiplantae</taxon>
        <taxon>Streptophyta</taxon>
        <taxon>Embryophyta</taxon>
        <taxon>Tracheophyta</taxon>
        <taxon>Spermatophyta</taxon>
        <taxon>Magnoliopsida</taxon>
        <taxon>Liliopsida</taxon>
        <taxon>Araceae</taxon>
        <taxon>Aroideae</taxon>
        <taxon>Colocasieae</taxon>
        <taxon>Colocasia</taxon>
    </lineage>
</organism>
<dbReference type="Proteomes" id="UP000652761">
    <property type="component" value="Unassembled WGS sequence"/>
</dbReference>
<gene>
    <name evidence="3" type="ORF">Taro_019754</name>
</gene>
<dbReference type="EMBL" id="NMUH01000961">
    <property type="protein sequence ID" value="MQL87211.1"/>
    <property type="molecule type" value="Genomic_DNA"/>
</dbReference>
<evidence type="ECO:0000313" key="3">
    <source>
        <dbReference type="EMBL" id="MQL87211.1"/>
    </source>
</evidence>
<name>A0A843UUN7_COLES</name>
<feature type="domain" description="Transposase (putative) gypsy type" evidence="2">
    <location>
        <begin position="60"/>
        <end position="125"/>
    </location>
</feature>
<dbReference type="InterPro" id="IPR007321">
    <property type="entry name" value="Transposase_28"/>
</dbReference>
<dbReference type="PANTHER" id="PTHR31099:SF28">
    <property type="entry name" value="F5J5.12"/>
    <property type="match status" value="1"/>
</dbReference>
<dbReference type="AlphaFoldDB" id="A0A843UUN7"/>
<feature type="region of interest" description="Disordered" evidence="1">
    <location>
        <begin position="260"/>
        <end position="289"/>
    </location>
</feature>
<feature type="region of interest" description="Disordered" evidence="1">
    <location>
        <begin position="303"/>
        <end position="387"/>
    </location>
</feature>
<protein>
    <recommendedName>
        <fullName evidence="2">Transposase (putative) gypsy type domain-containing protein</fullName>
    </recommendedName>
</protein>
<dbReference type="PANTHER" id="PTHR31099">
    <property type="entry name" value="OS06G0165300 PROTEIN"/>
    <property type="match status" value="1"/>
</dbReference>
<evidence type="ECO:0000256" key="1">
    <source>
        <dbReference type="SAM" id="MobiDB-lite"/>
    </source>
</evidence>
<evidence type="ECO:0000259" key="2">
    <source>
        <dbReference type="Pfam" id="PF04195"/>
    </source>
</evidence>
<keyword evidence="4" id="KW-1185">Reference proteome</keyword>
<accession>A0A843UUN7</accession>
<evidence type="ECO:0000313" key="4">
    <source>
        <dbReference type="Proteomes" id="UP000652761"/>
    </source>
</evidence>
<feature type="compositionally biased region" description="Basic and acidic residues" evidence="1">
    <location>
        <begin position="268"/>
        <end position="282"/>
    </location>
</feature>
<proteinExistence type="predicted"/>
<dbReference type="Pfam" id="PF04195">
    <property type="entry name" value="Transposase_28"/>
    <property type="match status" value="1"/>
</dbReference>